<name>A0A7E6FA88_9MOLL</name>
<dbReference type="GO" id="GO:0004803">
    <property type="term" value="F:transposase activity"/>
    <property type="evidence" value="ECO:0007669"/>
    <property type="project" value="InterPro"/>
</dbReference>
<dbReference type="Pfam" id="PF13843">
    <property type="entry name" value="DDE_Tnp_1_7"/>
    <property type="match status" value="1"/>
</dbReference>
<feature type="compositionally biased region" description="Acidic residues" evidence="1">
    <location>
        <begin position="12"/>
        <end position="24"/>
    </location>
</feature>
<organism evidence="3 4">
    <name type="scientific">Octopus sinensis</name>
    <name type="common">East Asian common octopus</name>
    <dbReference type="NCBI Taxonomy" id="2607531"/>
    <lineage>
        <taxon>Eukaryota</taxon>
        <taxon>Metazoa</taxon>
        <taxon>Spiralia</taxon>
        <taxon>Lophotrochozoa</taxon>
        <taxon>Mollusca</taxon>
        <taxon>Cephalopoda</taxon>
        <taxon>Coleoidea</taxon>
        <taxon>Octopodiformes</taxon>
        <taxon>Octopoda</taxon>
        <taxon>Incirrata</taxon>
        <taxon>Octopodidae</taxon>
        <taxon>Octopus</taxon>
    </lineage>
</organism>
<dbReference type="PANTHER" id="PTHR28576">
    <property type="entry name" value="PIGGYBAC TRANSPOSABLE ELEMENT-DERIVED PROTEIN 5"/>
    <property type="match status" value="1"/>
</dbReference>
<reference evidence="4" key="1">
    <citation type="submission" date="2025-08" db="UniProtKB">
        <authorList>
            <consortium name="RefSeq"/>
        </authorList>
    </citation>
    <scope>IDENTIFICATION</scope>
</reference>
<feature type="compositionally biased region" description="Acidic residues" evidence="1">
    <location>
        <begin position="39"/>
        <end position="67"/>
    </location>
</feature>
<dbReference type="RefSeq" id="XP_036364210.1">
    <property type="nucleotide sequence ID" value="XM_036508317.1"/>
</dbReference>
<sequence>MERSFMPSSCDSEFESFSTEDMEISSEILNEVQEHVVDENESDISEYETESDSEETEGSDVDSEDDFTPEWSKELKEVFINNFSEETGSTHSLSQEAKPLDFFYLFFPECLFEAITAETNRYAECKQAGKKDSLWFPTTMDEIRAFFAINIIIGIRQLPRISNYWSDLELLRDEYVSSIMTEIRFVKLNKYLHVRDTSSTPVRGEL</sequence>
<dbReference type="InterPro" id="IPR029526">
    <property type="entry name" value="PGBD"/>
</dbReference>
<evidence type="ECO:0000256" key="1">
    <source>
        <dbReference type="SAM" id="MobiDB-lite"/>
    </source>
</evidence>
<accession>A0A7E6FA88</accession>
<dbReference type="GO" id="GO:0005634">
    <property type="term" value="C:nucleus"/>
    <property type="evidence" value="ECO:0007669"/>
    <property type="project" value="TreeGrafter"/>
</dbReference>
<dbReference type="Proteomes" id="UP000515154">
    <property type="component" value="Linkage group LG13"/>
</dbReference>
<feature type="compositionally biased region" description="Polar residues" evidence="1">
    <location>
        <begin position="1"/>
        <end position="11"/>
    </location>
</feature>
<dbReference type="GO" id="GO:0098038">
    <property type="term" value="P:non-replicative DNA transposition"/>
    <property type="evidence" value="ECO:0007669"/>
    <property type="project" value="InterPro"/>
</dbReference>
<gene>
    <name evidence="4" type="primary">LOC115218273</name>
</gene>
<dbReference type="KEGG" id="osn:115218273"/>
<evidence type="ECO:0000313" key="3">
    <source>
        <dbReference type="Proteomes" id="UP000515154"/>
    </source>
</evidence>
<dbReference type="AlphaFoldDB" id="A0A7E6FA88"/>
<protein>
    <submittedName>
        <fullName evidence="4">PiggyBac transposable element-derived protein 5-like</fullName>
    </submittedName>
</protein>
<dbReference type="PANTHER" id="PTHR28576:SF2">
    <property type="entry name" value="PIGGYBAC TRANSPOSABLE ELEMENT-DERIVED PROTEIN 5"/>
    <property type="match status" value="1"/>
</dbReference>
<evidence type="ECO:0000259" key="2">
    <source>
        <dbReference type="Pfam" id="PF13843"/>
    </source>
</evidence>
<keyword evidence="3" id="KW-1185">Reference proteome</keyword>
<feature type="region of interest" description="Disordered" evidence="1">
    <location>
        <begin position="1"/>
        <end position="67"/>
    </location>
</feature>
<proteinExistence type="predicted"/>
<dbReference type="InterPro" id="IPR042423">
    <property type="entry name" value="PGBD5"/>
</dbReference>
<feature type="domain" description="PiggyBac transposable element-derived protein" evidence="2">
    <location>
        <begin position="99"/>
        <end position="200"/>
    </location>
</feature>
<evidence type="ECO:0000313" key="4">
    <source>
        <dbReference type="RefSeq" id="XP_036364210.1"/>
    </source>
</evidence>